<dbReference type="InterPro" id="IPR031329">
    <property type="entry name" value="NEUT/ALK_ceramidase_N"/>
</dbReference>
<accession>A0AA46BPZ8</accession>
<evidence type="ECO:0000256" key="1">
    <source>
        <dbReference type="ARBA" id="ARBA00009835"/>
    </source>
</evidence>
<name>A0AA46BPZ8_9MICO</name>
<organism evidence="8 9">
    <name type="scientific">Dermatophilus congolensis</name>
    <dbReference type="NCBI Taxonomy" id="1863"/>
    <lineage>
        <taxon>Bacteria</taxon>
        <taxon>Bacillati</taxon>
        <taxon>Actinomycetota</taxon>
        <taxon>Actinomycetes</taxon>
        <taxon>Micrococcales</taxon>
        <taxon>Dermatophilaceae</taxon>
        <taxon>Dermatophilus</taxon>
    </lineage>
</organism>
<comment type="similarity">
    <text evidence="1 4">Belongs to the neutral ceramidase family.</text>
</comment>
<dbReference type="GO" id="GO:0046512">
    <property type="term" value="P:sphingosine biosynthetic process"/>
    <property type="evidence" value="ECO:0007669"/>
    <property type="project" value="TreeGrafter"/>
</dbReference>
<dbReference type="InterPro" id="IPR031331">
    <property type="entry name" value="NEUT/ALK_ceramidase_C"/>
</dbReference>
<gene>
    <name evidence="8" type="ORF">NCTC7915_02145</name>
</gene>
<evidence type="ECO:0000259" key="7">
    <source>
        <dbReference type="Pfam" id="PF17048"/>
    </source>
</evidence>
<feature type="binding site" evidence="3">
    <location>
        <position position="295"/>
    </location>
    <ligand>
        <name>Zn(2+)</name>
        <dbReference type="ChEBI" id="CHEBI:29105"/>
    </ligand>
</feature>
<dbReference type="EC" id="3.5.1.23" evidence="4"/>
<keyword evidence="2 4" id="KW-0378">Hydrolase</keyword>
<evidence type="ECO:0000256" key="2">
    <source>
        <dbReference type="ARBA" id="ARBA00022801"/>
    </source>
</evidence>
<comment type="caution">
    <text evidence="8">The sequence shown here is derived from an EMBL/GenBank/DDBJ whole genome shotgun (WGS) entry which is preliminary data.</text>
</comment>
<feature type="binding site" evidence="3">
    <location>
        <position position="522"/>
    </location>
    <ligand>
        <name>Zn(2+)</name>
        <dbReference type="ChEBI" id="CHEBI:29105"/>
    </ligand>
</feature>
<evidence type="ECO:0000313" key="9">
    <source>
        <dbReference type="Proteomes" id="UP000254118"/>
    </source>
</evidence>
<evidence type="ECO:0000259" key="6">
    <source>
        <dbReference type="Pfam" id="PF04734"/>
    </source>
</evidence>
<dbReference type="Gene3D" id="2.60.40.2300">
    <property type="entry name" value="Neutral/alkaline non-lysosomal ceramidase, C-terminal domain"/>
    <property type="match status" value="1"/>
</dbReference>
<dbReference type="Pfam" id="PF04734">
    <property type="entry name" value="Ceramidase_alk"/>
    <property type="match status" value="1"/>
</dbReference>
<feature type="domain" description="Neutral/alkaline non-lysosomal ceramidase C-terminal" evidence="7">
    <location>
        <begin position="593"/>
        <end position="749"/>
    </location>
</feature>
<dbReference type="GO" id="GO:0016020">
    <property type="term" value="C:membrane"/>
    <property type="evidence" value="ECO:0007669"/>
    <property type="project" value="GOC"/>
</dbReference>
<dbReference type="GO" id="GO:0017040">
    <property type="term" value="F:N-acylsphingosine amidohydrolase activity"/>
    <property type="evidence" value="ECO:0007669"/>
    <property type="project" value="UniProtKB-UniRule"/>
</dbReference>
<feature type="binding site" evidence="3">
    <location>
        <position position="186"/>
    </location>
    <ligand>
        <name>Zn(2+)</name>
        <dbReference type="ChEBI" id="CHEBI:29105"/>
    </ligand>
</feature>
<dbReference type="PANTHER" id="PTHR12670:SF1">
    <property type="entry name" value="NEUTRAL CERAMIDASE"/>
    <property type="match status" value="1"/>
</dbReference>
<dbReference type="GO" id="GO:0046872">
    <property type="term" value="F:metal ion binding"/>
    <property type="evidence" value="ECO:0007669"/>
    <property type="project" value="UniProtKB-KW"/>
</dbReference>
<keyword evidence="4" id="KW-0443">Lipid metabolism</keyword>
<dbReference type="PANTHER" id="PTHR12670">
    <property type="entry name" value="CERAMIDASE"/>
    <property type="match status" value="1"/>
</dbReference>
<feature type="binding site" evidence="3">
    <location>
        <position position="559"/>
    </location>
    <ligand>
        <name>Zn(2+)</name>
        <dbReference type="ChEBI" id="CHEBI:29105"/>
    </ligand>
</feature>
<dbReference type="Pfam" id="PF17048">
    <property type="entry name" value="Ceramidse_alk_C"/>
    <property type="match status" value="1"/>
</dbReference>
<feature type="domain" description="Neutral/alkaline non-lysosomal ceramidase N-terminal" evidence="6">
    <location>
        <begin position="95"/>
        <end position="588"/>
    </location>
</feature>
<evidence type="ECO:0000256" key="3">
    <source>
        <dbReference type="PIRSR" id="PIRSR606823-2"/>
    </source>
</evidence>
<feature type="region of interest" description="Disordered" evidence="5">
    <location>
        <begin position="239"/>
        <end position="272"/>
    </location>
</feature>
<evidence type="ECO:0000256" key="4">
    <source>
        <dbReference type="RuleBase" id="RU366019"/>
    </source>
</evidence>
<dbReference type="InterPro" id="IPR006823">
    <property type="entry name" value="Ceramidase_alk"/>
</dbReference>
<comment type="catalytic activity">
    <reaction evidence="4">
        <text>an N-acylsphing-4-enine + H2O = sphing-4-enine + a fatty acid</text>
        <dbReference type="Rhea" id="RHEA:20856"/>
        <dbReference type="ChEBI" id="CHEBI:15377"/>
        <dbReference type="ChEBI" id="CHEBI:28868"/>
        <dbReference type="ChEBI" id="CHEBI:52639"/>
        <dbReference type="ChEBI" id="CHEBI:57756"/>
        <dbReference type="EC" id="3.5.1.23"/>
    </reaction>
</comment>
<evidence type="ECO:0000313" key="8">
    <source>
        <dbReference type="EMBL" id="STD14694.1"/>
    </source>
</evidence>
<keyword evidence="4" id="KW-0746">Sphingolipid metabolism</keyword>
<dbReference type="EMBL" id="UFYA01000001">
    <property type="protein sequence ID" value="STD14694.1"/>
    <property type="molecule type" value="Genomic_DNA"/>
</dbReference>
<reference evidence="8 9" key="1">
    <citation type="submission" date="2018-06" db="EMBL/GenBank/DDBJ databases">
        <authorList>
            <consortium name="Pathogen Informatics"/>
            <person name="Doyle S."/>
        </authorList>
    </citation>
    <scope>NUCLEOTIDE SEQUENCE [LARGE SCALE GENOMIC DNA]</scope>
    <source>
        <strain evidence="8 9">NCTC7915</strain>
    </source>
</reference>
<dbReference type="GO" id="GO:0042759">
    <property type="term" value="P:long-chain fatty acid biosynthetic process"/>
    <property type="evidence" value="ECO:0007669"/>
    <property type="project" value="TreeGrafter"/>
</dbReference>
<dbReference type="AlphaFoldDB" id="A0AA46BPZ8"/>
<dbReference type="Proteomes" id="UP000254118">
    <property type="component" value="Unassembled WGS sequence"/>
</dbReference>
<proteinExistence type="inferred from homology"/>
<dbReference type="InterPro" id="IPR038445">
    <property type="entry name" value="NCDase_C_sf"/>
</dbReference>
<dbReference type="GO" id="GO:0046514">
    <property type="term" value="P:ceramide catabolic process"/>
    <property type="evidence" value="ECO:0007669"/>
    <property type="project" value="InterPro"/>
</dbReference>
<sequence length="750" mass="80293">MNFIWFLAHQKTWIPVVHHTVRTTQRTMYSRSEIDLMPTGIERPAMTRSTRKITLSKIMAPAVVVALALPVGTAFAAQPHGVHTSAVKTDGSASYLVGSGMYDITGAAAETGMFGYAASQEVDGLHMRLYSRAFVVADQKSGKRVAMVTTDMGAMFPSITSAVVAKLQKKFGDKYTSQNVLIAATHTHVGNSGMSGDRLYQVAGADSTSAGYDKKNFDTVVNGIVESISRAHTNLAPGTVQRSEGELKGATRNRSLPAHRANKNPGNEVDSSMTQLEFRRSNGQAVGVLNWFAIHPTSFSRKFTKLSGDNKGYASYMFEKQMGADPSKAGSFVAAFANSAVGDVVPAQGNAHSAPGYGGSSDEYHNTQVAGEAQLGKARQLWQAQGAVQGGPVDFRSRHIDLRNYTVDAKYAGGKAVQLCKAARGFSFASGGENGPSKIPGMYEGMTRDSFSISDKVNKVDTSALGGLTRLAFAGISAVHQDKCHAEKPILLPTGAWKMVSSVVQVQLVRVGNTAVLALPVEPTTVASRRLQERVAAELAGTGVNRVVIAGVANGYNGYLATREEYAAQHYEGASTEFGPFEFAAFEQEAAGLASAMKRGVAVSDAASPAGSFTAKTPARPGVLFDSKPARQQFGQVLEQPSQSYTSGQVASAVFRAGHPKNDYRTMGSFLQVQRQEGGAWKTVRTDRDWDTTYAWKREGVAFSRASVQWRIPKGTPAGTYRLVQTGDWKNAQGGKISPYVGMSRPFAVR</sequence>
<protein>
    <recommendedName>
        <fullName evidence="4">Neutral ceramidase</fullName>
        <ecNumber evidence="4">3.5.1.23</ecNumber>
    </recommendedName>
</protein>
<keyword evidence="3" id="KW-0862">Zinc</keyword>
<keyword evidence="3" id="KW-0479">Metal-binding</keyword>
<dbReference type="GO" id="GO:0005576">
    <property type="term" value="C:extracellular region"/>
    <property type="evidence" value="ECO:0007669"/>
    <property type="project" value="TreeGrafter"/>
</dbReference>
<comment type="cofactor">
    <cofactor evidence="3">
        <name>Zn(2+)</name>
        <dbReference type="ChEBI" id="CHEBI:29105"/>
    </cofactor>
    <text evidence="3">Binds 1 zinc ion per subunit.</text>
</comment>
<evidence type="ECO:0000256" key="5">
    <source>
        <dbReference type="SAM" id="MobiDB-lite"/>
    </source>
</evidence>